<dbReference type="EMBL" id="JACHMH010000001">
    <property type="protein sequence ID" value="MBB4678463.1"/>
    <property type="molecule type" value="Genomic_DNA"/>
</dbReference>
<keyword evidence="2" id="KW-0456">Lyase</keyword>
<evidence type="ECO:0000259" key="1">
    <source>
        <dbReference type="Pfam" id="PF03559"/>
    </source>
</evidence>
<name>A0A7W7CC88_9PSEU</name>
<comment type="caution">
    <text evidence="2">The sequence shown here is derived from an EMBL/GenBank/DDBJ whole genome shotgun (WGS) entry which is preliminary data.</text>
</comment>
<dbReference type="InterPro" id="IPR038153">
    <property type="entry name" value="EvaA-like_sf"/>
</dbReference>
<dbReference type="InterPro" id="IPR005212">
    <property type="entry name" value="EvaA-like"/>
</dbReference>
<reference evidence="2 3" key="1">
    <citation type="submission" date="2020-08" db="EMBL/GenBank/DDBJ databases">
        <title>Sequencing the genomes of 1000 actinobacteria strains.</title>
        <authorList>
            <person name="Klenk H.-P."/>
        </authorList>
    </citation>
    <scope>NUCLEOTIDE SEQUENCE [LARGE SCALE GENOMIC DNA]</scope>
    <source>
        <strain evidence="2 3">DSM 44230</strain>
    </source>
</reference>
<dbReference type="Pfam" id="PF03559">
    <property type="entry name" value="Hexose_dehydrat"/>
    <property type="match status" value="2"/>
</dbReference>
<dbReference type="RefSeq" id="WP_185004293.1">
    <property type="nucleotide sequence ID" value="NZ_BAAAUI010000066.1"/>
</dbReference>
<dbReference type="AlphaFoldDB" id="A0A7W7CC88"/>
<dbReference type="Gene3D" id="3.90.79.40">
    <property type="entry name" value="EvaA sugar 2,3-dehydratase subunit"/>
    <property type="match status" value="2"/>
</dbReference>
<dbReference type="EC" id="4.2.1.159" evidence="2"/>
<evidence type="ECO:0000313" key="2">
    <source>
        <dbReference type="EMBL" id="MBB4678463.1"/>
    </source>
</evidence>
<proteinExistence type="predicted"/>
<feature type="domain" description="dTDP-4-dehydro-6-deoxy-alpha-D-glucopyranose 2,3-dehydratase" evidence="1">
    <location>
        <begin position="33"/>
        <end position="235"/>
    </location>
</feature>
<keyword evidence="3" id="KW-1185">Reference proteome</keyword>
<sequence>MTAAGLQLREDSGLAARLARSAAVTGEGACLRTEEVAGWLRARVLANRYRVGEIPFAALEGWSFQRDSGDLSHRSGRFFRVAGLHVRTEQGHFPEWQQPIIDQPEIGILGFLVKEFDGVPHFLTQAKMEPGNPHLVQLAPTVQATRSNYTRVHQGAPVRFLEHFRQPRAGTVVTDVLQSEHGAWFLRKANQNVIVETTAEVPPHEDFRWLTLGQLGELLRQDNVVNMDARTVLGCAPVHSGSTALHSDAQVRSWFGRERSRHQVRTDLIPLARVKGWRRDAHAIEHEHGRYFRVKAYAVEASNREVPAWTQPLLEPVGQGVVAFLTRRLSGVPHLLARARVEGGFATTVELGPTVQCIPANYRHLPPGERPAFLDIVQSAEPGQVRYAAVHSEEGGRFRHAESRYLVIDAEVDAPPGFFWVTPGQLTALAQHPHYVNVSARTLLAVVNSAGVRL</sequence>
<dbReference type="Proteomes" id="UP000533598">
    <property type="component" value="Unassembled WGS sequence"/>
</dbReference>
<protein>
    <submittedName>
        <fullName evidence="2">Oxidase EvaA</fullName>
        <ecNumber evidence="2">4.2.1.159</ecNumber>
    </submittedName>
</protein>
<evidence type="ECO:0000313" key="3">
    <source>
        <dbReference type="Proteomes" id="UP000533598"/>
    </source>
</evidence>
<organism evidence="2 3">
    <name type="scientific">Crossiella cryophila</name>
    <dbReference type="NCBI Taxonomy" id="43355"/>
    <lineage>
        <taxon>Bacteria</taxon>
        <taxon>Bacillati</taxon>
        <taxon>Actinomycetota</taxon>
        <taxon>Actinomycetes</taxon>
        <taxon>Pseudonocardiales</taxon>
        <taxon>Pseudonocardiaceae</taxon>
        <taxon>Crossiella</taxon>
    </lineage>
</organism>
<feature type="domain" description="dTDP-4-dehydro-6-deoxy-alpha-D-glucopyranose 2,3-dehydratase" evidence="1">
    <location>
        <begin position="249"/>
        <end position="446"/>
    </location>
</feature>
<gene>
    <name evidence="2" type="ORF">HNR67_004581</name>
</gene>
<accession>A0A7W7CC88</accession>
<dbReference type="GO" id="GO:0016829">
    <property type="term" value="F:lyase activity"/>
    <property type="evidence" value="ECO:0007669"/>
    <property type="project" value="UniProtKB-KW"/>
</dbReference>